<reference evidence="1 2" key="1">
    <citation type="submission" date="2022-12" db="EMBL/GenBank/DDBJ databases">
        <title>Metagenome assembled genome from gulf of manar.</title>
        <authorList>
            <person name="Kohli P."/>
            <person name="Pk S."/>
            <person name="Venkata Ramana C."/>
            <person name="Sasikala C."/>
        </authorList>
    </citation>
    <scope>NUCLEOTIDE SEQUENCE [LARGE SCALE GENOMIC DNA]</scope>
    <source>
        <strain evidence="1">JB008</strain>
    </source>
</reference>
<dbReference type="Gene3D" id="3.30.1050.10">
    <property type="entry name" value="SCP2 sterol-binding domain"/>
    <property type="match status" value="1"/>
</dbReference>
<gene>
    <name evidence="1" type="ORF">PQJ61_12535</name>
</gene>
<evidence type="ECO:0000313" key="1">
    <source>
        <dbReference type="EMBL" id="MDC7227584.1"/>
    </source>
</evidence>
<comment type="caution">
    <text evidence="1">The sequence shown here is derived from an EMBL/GenBank/DDBJ whole genome shotgun (WGS) entry which is preliminary data.</text>
</comment>
<dbReference type="Proteomes" id="UP001221217">
    <property type="component" value="Unassembled WGS sequence"/>
</dbReference>
<accession>A0AAJ1MPC8</accession>
<dbReference type="EMBL" id="JAQQAL010000028">
    <property type="protein sequence ID" value="MDC7227584.1"/>
    <property type="molecule type" value="Genomic_DNA"/>
</dbReference>
<proteinExistence type="predicted"/>
<evidence type="ECO:0000313" key="2">
    <source>
        <dbReference type="Proteomes" id="UP001221217"/>
    </source>
</evidence>
<dbReference type="InterPro" id="IPR036527">
    <property type="entry name" value="SCP2_sterol-bd_dom_sf"/>
</dbReference>
<name>A0AAJ1MPC8_9SPIO</name>
<dbReference type="AlphaFoldDB" id="A0AAJ1MPC8"/>
<organism evidence="1 2">
    <name type="scientific">Candidatus Thalassospirochaeta sargassi</name>
    <dbReference type="NCBI Taxonomy" id="3119039"/>
    <lineage>
        <taxon>Bacteria</taxon>
        <taxon>Pseudomonadati</taxon>
        <taxon>Spirochaetota</taxon>
        <taxon>Spirochaetia</taxon>
        <taxon>Spirochaetales</taxon>
        <taxon>Spirochaetaceae</taxon>
        <taxon>Candidatus Thalassospirochaeta</taxon>
    </lineage>
</organism>
<sequence length="263" mass="28576">MTSDELTPTEQMVLAHVKSGSAFQLLQLLAEEDSAVQEEIADKSFSLGLRVAGGMQRSIKVVNGRISPVDNSVSGSGVIFRFPTYSQLNNLLSGRKSRMIPIIKTFKAGGIISSFKSLTSRIPVYMNAEGTFLEDNFTFITRLLICAALRGIKEVAENDPYVSDRVAGIPDGIIALHVEGCSELEARIKKHGGSFTVLTGRDETIPNAALTFNSPETAYNLFTGKINAVVALGTSDVKIRGRIPMIQGLFPILDRLSFYMAIK</sequence>
<protein>
    <recommendedName>
        <fullName evidence="3">SCP2 domain-containing protein</fullName>
    </recommendedName>
</protein>
<evidence type="ECO:0008006" key="3">
    <source>
        <dbReference type="Google" id="ProtNLM"/>
    </source>
</evidence>